<gene>
    <name evidence="6" type="ORF">COV02_00400</name>
</gene>
<reference evidence="7" key="1">
    <citation type="submission" date="2017-09" db="EMBL/GenBank/DDBJ databases">
        <title>Depth-based differentiation of microbial function through sediment-hosted aquifers and enrichment of novel symbionts in the deep terrestrial subsurface.</title>
        <authorList>
            <person name="Probst A.J."/>
            <person name="Ladd B."/>
            <person name="Jarett J.K."/>
            <person name="Geller-Mcgrath D.E."/>
            <person name="Sieber C.M.K."/>
            <person name="Emerson J.B."/>
            <person name="Anantharaman K."/>
            <person name="Thomas B.C."/>
            <person name="Malmstrom R."/>
            <person name="Stieglmeier M."/>
            <person name="Klingl A."/>
            <person name="Woyke T."/>
            <person name="Ryan C.M."/>
            <person name="Banfield J.F."/>
        </authorList>
    </citation>
    <scope>NUCLEOTIDE SEQUENCE [LARGE SCALE GENOMIC DNA]</scope>
</reference>
<dbReference type="EMBL" id="PFER01000007">
    <property type="protein sequence ID" value="PJE73842.1"/>
    <property type="molecule type" value="Genomic_DNA"/>
</dbReference>
<dbReference type="InterPro" id="IPR040449">
    <property type="entry name" value="Peptidase_S66_N"/>
</dbReference>
<dbReference type="GO" id="GO:0004180">
    <property type="term" value="F:carboxypeptidase activity"/>
    <property type="evidence" value="ECO:0007669"/>
    <property type="project" value="UniProtKB-KW"/>
</dbReference>
<keyword evidence="6" id="KW-0645">Protease</keyword>
<evidence type="ECO:0000313" key="6">
    <source>
        <dbReference type="EMBL" id="PJE73842.1"/>
    </source>
</evidence>
<keyword evidence="6" id="KW-0121">Carboxypeptidase</keyword>
<evidence type="ECO:0000256" key="3">
    <source>
        <dbReference type="PIRSR" id="PIRSR028757-1"/>
    </source>
</evidence>
<feature type="active site" description="Nucleophile" evidence="3">
    <location>
        <position position="114"/>
    </location>
</feature>
<comment type="similarity">
    <text evidence="1">Belongs to the peptidase S66 family.</text>
</comment>
<dbReference type="PIRSF" id="PIRSF028757">
    <property type="entry name" value="LD-carboxypeptidase"/>
    <property type="match status" value="1"/>
</dbReference>
<keyword evidence="2" id="KW-0378">Hydrolase</keyword>
<dbReference type="Proteomes" id="UP000230959">
    <property type="component" value="Unassembled WGS sequence"/>
</dbReference>
<dbReference type="InterPro" id="IPR027461">
    <property type="entry name" value="Carboxypeptidase_A_C_sf"/>
</dbReference>
<dbReference type="InterPro" id="IPR027478">
    <property type="entry name" value="LdcA_N"/>
</dbReference>
<dbReference type="Gene3D" id="3.50.30.60">
    <property type="entry name" value="LD-carboxypeptidase A C-terminal domain-like"/>
    <property type="match status" value="1"/>
</dbReference>
<evidence type="ECO:0000256" key="2">
    <source>
        <dbReference type="ARBA" id="ARBA00022801"/>
    </source>
</evidence>
<comment type="caution">
    <text evidence="6">The sequence shown here is derived from an EMBL/GenBank/DDBJ whole genome shotgun (WGS) entry which is preliminary data.</text>
</comment>
<evidence type="ECO:0000313" key="7">
    <source>
        <dbReference type="Proteomes" id="UP000230959"/>
    </source>
</evidence>
<organism evidence="6 7">
    <name type="scientific">Candidatus Terrybacteria bacterium CG10_big_fil_rev_8_21_14_0_10_41_10</name>
    <dbReference type="NCBI Taxonomy" id="1975026"/>
    <lineage>
        <taxon>Bacteria</taxon>
        <taxon>Candidatus Terryibacteriota</taxon>
    </lineage>
</organism>
<dbReference type="Gene3D" id="3.40.50.10740">
    <property type="entry name" value="Class I glutamine amidotransferase-like"/>
    <property type="match status" value="1"/>
</dbReference>
<proteinExistence type="inferred from homology"/>
<evidence type="ECO:0000259" key="4">
    <source>
        <dbReference type="Pfam" id="PF02016"/>
    </source>
</evidence>
<dbReference type="InterPro" id="IPR040921">
    <property type="entry name" value="Peptidase_S66C"/>
</dbReference>
<dbReference type="Pfam" id="PF02016">
    <property type="entry name" value="Peptidase_S66"/>
    <property type="match status" value="1"/>
</dbReference>
<dbReference type="InterPro" id="IPR003507">
    <property type="entry name" value="S66_fam"/>
</dbReference>
<feature type="domain" description="LD-carboxypeptidase C-terminal" evidence="5">
    <location>
        <begin position="195"/>
        <end position="309"/>
    </location>
</feature>
<feature type="domain" description="LD-carboxypeptidase N-terminal" evidence="4">
    <location>
        <begin position="14"/>
        <end position="134"/>
    </location>
</feature>
<dbReference type="AlphaFoldDB" id="A0A2M8LB36"/>
<dbReference type="SUPFAM" id="SSF141986">
    <property type="entry name" value="LD-carboxypeptidase A C-terminal domain-like"/>
    <property type="match status" value="1"/>
</dbReference>
<feature type="active site" description="Charge relay system" evidence="3">
    <location>
        <position position="226"/>
    </location>
</feature>
<dbReference type="CDD" id="cd07062">
    <property type="entry name" value="Peptidase_S66_mccF_like"/>
    <property type="match status" value="1"/>
</dbReference>
<accession>A0A2M8LB36</accession>
<dbReference type="SUPFAM" id="SSF52317">
    <property type="entry name" value="Class I glutamine amidotransferase-like"/>
    <property type="match status" value="1"/>
</dbReference>
<protein>
    <submittedName>
        <fullName evidence="6">LD-carboxypeptidase</fullName>
    </submittedName>
</protein>
<evidence type="ECO:0000256" key="1">
    <source>
        <dbReference type="ARBA" id="ARBA00010233"/>
    </source>
</evidence>
<sequence length="322" mass="36020">MSSYPPKLEAGNEVRVIAPAKSFKSSFNEERKLLAIKRLEAMGLKVSFGKYVSEINEFESTTIEHRIEDLHDAFTDKNVKAILTVLGGSTSNQLLKYIDYNLVKNNPKILCGLSDITALANAIYHKTGLVTYSGPHFTLFGASNATEYTVDYFKKCLFANDFFEVEPSQIFCDKRWDTGENKNEGHWIINQGEASGKCLGGNLLTFKYLQGTEFAPDLSESIIFLEDNEKENFRAFENQLQSLINQSDFNGVKGIVIGRFQKGSSMTKDLLTTIIKTKKELDNVPVVANVDFGHTTPMITFPIGGEVEMSLGNKVMLKIVRH</sequence>
<dbReference type="PANTHER" id="PTHR30237:SF6">
    <property type="entry name" value="CARBOXYPEPTIDASE YOCD-RELATED"/>
    <property type="match status" value="1"/>
</dbReference>
<dbReference type="InterPro" id="IPR029062">
    <property type="entry name" value="Class_I_gatase-like"/>
</dbReference>
<dbReference type="Pfam" id="PF17676">
    <property type="entry name" value="Peptidase_S66C"/>
    <property type="match status" value="1"/>
</dbReference>
<name>A0A2M8LB36_9BACT</name>
<dbReference type="PANTHER" id="PTHR30237">
    <property type="entry name" value="MURAMOYLTETRAPEPTIDE CARBOXYPEPTIDASE"/>
    <property type="match status" value="1"/>
</dbReference>
<feature type="active site" description="Charge relay system" evidence="3">
    <location>
        <position position="294"/>
    </location>
</feature>
<evidence type="ECO:0000259" key="5">
    <source>
        <dbReference type="Pfam" id="PF17676"/>
    </source>
</evidence>